<evidence type="ECO:0000313" key="2">
    <source>
        <dbReference type="EMBL" id="KGN44545.1"/>
    </source>
</evidence>
<dbReference type="Pfam" id="PF04063">
    <property type="entry name" value="DUF383"/>
    <property type="match status" value="1"/>
</dbReference>
<dbReference type="InterPro" id="IPR016024">
    <property type="entry name" value="ARM-type_fold"/>
</dbReference>
<dbReference type="STRING" id="3659.A0A0A0K4F9"/>
<dbReference type="Gramene" id="KGN44545">
    <property type="protein sequence ID" value="KGN44545"/>
    <property type="gene ID" value="Csa_7G328330"/>
</dbReference>
<dbReference type="InterPro" id="IPR039717">
    <property type="entry name" value="Hgh1"/>
</dbReference>
<proteinExistence type="predicted"/>
<sequence length="347" mass="38969">MATELEELIQFLSSPSPQLRKAAIDIVQGLTGSEDGMQSLAKYPDVLLPSLARLLKEQKDVAERAAEALVNLSQNSDLAGKMINLGLIGEAMNLLYNVDSSISQLLVMLLVNLTQLDAGIASLLQTGDDKMQGLYVMKIVRSFCRSASESRDDPFEHVASILVNISKKEAGRKLLLDPNRGLLKQIIRQYDSNSQLRKNGVFGTLRNCCFEAEDQLQNLLLIAEFLWPALLLPVAGNKVYKEEDTSKMPLELGTALSIEREQIDDPEIRVHALEAIYMIILQVSENSISFEFNEMPFLLKLKTFYLFNYLNKQKLNPNEIIYLLIYTLLGYYFADEKGLCGCILFAF</sequence>
<feature type="domain" description="Protein HGH1 N-terminal" evidence="1">
    <location>
        <begin position="96"/>
        <end position="269"/>
    </location>
</feature>
<evidence type="ECO:0000313" key="3">
    <source>
        <dbReference type="Proteomes" id="UP000029981"/>
    </source>
</evidence>
<reference evidence="2 3" key="3">
    <citation type="journal article" date="2010" name="BMC Genomics">
        <title>Transcriptome sequencing and comparative analysis of cucumber flowers with different sex types.</title>
        <authorList>
            <person name="Guo S."/>
            <person name="Zheng Y."/>
            <person name="Joung J.G."/>
            <person name="Liu S."/>
            <person name="Zhang Z."/>
            <person name="Crasta O.R."/>
            <person name="Sobral B.W."/>
            <person name="Xu Y."/>
            <person name="Huang S."/>
            <person name="Fei Z."/>
        </authorList>
    </citation>
    <scope>NUCLEOTIDE SEQUENCE [LARGE SCALE GENOMIC DNA]</scope>
    <source>
        <strain evidence="3">cv. 9930</strain>
    </source>
</reference>
<gene>
    <name evidence="2" type="ORF">Csa_7G328330</name>
</gene>
<dbReference type="PANTHER" id="PTHR13387:SF9">
    <property type="entry name" value="PROTEIN HGH1 HOMOLOG"/>
    <property type="match status" value="1"/>
</dbReference>
<dbReference type="SUPFAM" id="SSF48371">
    <property type="entry name" value="ARM repeat"/>
    <property type="match status" value="1"/>
</dbReference>
<dbReference type="Gene3D" id="1.25.10.10">
    <property type="entry name" value="Leucine-rich Repeat Variant"/>
    <property type="match status" value="1"/>
</dbReference>
<dbReference type="EMBL" id="CM002928">
    <property type="protein sequence ID" value="KGN44545.1"/>
    <property type="molecule type" value="Genomic_DNA"/>
</dbReference>
<name>A0A0A0K4F9_CUCSA</name>
<evidence type="ECO:0000259" key="1">
    <source>
        <dbReference type="Pfam" id="PF04063"/>
    </source>
</evidence>
<dbReference type="eggNOG" id="KOG2973">
    <property type="taxonomic scope" value="Eukaryota"/>
</dbReference>
<reference evidence="2 3" key="4">
    <citation type="journal article" date="2011" name="BMC Genomics">
        <title>RNA-Seq improves annotation of protein-coding genes in the cucumber genome.</title>
        <authorList>
            <person name="Li Z."/>
            <person name="Zhang Z."/>
            <person name="Yan P."/>
            <person name="Huang S."/>
            <person name="Fei Z."/>
            <person name="Lin K."/>
        </authorList>
    </citation>
    <scope>NUCLEOTIDE SEQUENCE [LARGE SCALE GENOMIC DNA]</scope>
    <source>
        <strain evidence="3">cv. 9930</strain>
    </source>
</reference>
<organism evidence="2 3">
    <name type="scientific">Cucumis sativus</name>
    <name type="common">Cucumber</name>
    <dbReference type="NCBI Taxonomy" id="3659"/>
    <lineage>
        <taxon>Eukaryota</taxon>
        <taxon>Viridiplantae</taxon>
        <taxon>Streptophyta</taxon>
        <taxon>Embryophyta</taxon>
        <taxon>Tracheophyta</taxon>
        <taxon>Spermatophyta</taxon>
        <taxon>Magnoliopsida</taxon>
        <taxon>eudicotyledons</taxon>
        <taxon>Gunneridae</taxon>
        <taxon>Pentapetalae</taxon>
        <taxon>rosids</taxon>
        <taxon>fabids</taxon>
        <taxon>Cucurbitales</taxon>
        <taxon>Cucurbitaceae</taxon>
        <taxon>Benincaseae</taxon>
        <taxon>Cucumis</taxon>
    </lineage>
</organism>
<dbReference type="Proteomes" id="UP000029981">
    <property type="component" value="Chromosome 7"/>
</dbReference>
<reference evidence="2 3" key="2">
    <citation type="journal article" date="2009" name="PLoS ONE">
        <title>An integrated genetic and cytogenetic map of the cucumber genome.</title>
        <authorList>
            <person name="Ren Y."/>
            <person name="Zhang Z."/>
            <person name="Liu J."/>
            <person name="Staub J.E."/>
            <person name="Han Y."/>
            <person name="Cheng Z."/>
            <person name="Li X."/>
            <person name="Lu J."/>
            <person name="Miao H."/>
            <person name="Kang H."/>
            <person name="Xie B."/>
            <person name="Gu X."/>
            <person name="Wang X."/>
            <person name="Du Y."/>
            <person name="Jin W."/>
            <person name="Huang S."/>
        </authorList>
    </citation>
    <scope>NUCLEOTIDE SEQUENCE [LARGE SCALE GENOMIC DNA]</scope>
    <source>
        <strain evidence="3">cv. 9930</strain>
    </source>
</reference>
<dbReference type="AlphaFoldDB" id="A0A0A0K4F9"/>
<accession>A0A0A0K4F9</accession>
<keyword evidence="3" id="KW-1185">Reference proteome</keyword>
<dbReference type="OMA" id="MCILLTN"/>
<dbReference type="InterPro" id="IPR011989">
    <property type="entry name" value="ARM-like"/>
</dbReference>
<protein>
    <recommendedName>
        <fullName evidence="1">Protein HGH1 N-terminal domain-containing protein</fullName>
    </recommendedName>
</protein>
<dbReference type="InterPro" id="IPR007205">
    <property type="entry name" value="Protein_HGH1_N"/>
</dbReference>
<reference evidence="2 3" key="1">
    <citation type="journal article" date="2009" name="Nat. Genet.">
        <title>The genome of the cucumber, Cucumis sativus L.</title>
        <authorList>
            <person name="Huang S."/>
            <person name="Li R."/>
            <person name="Zhang Z."/>
            <person name="Li L."/>
            <person name="Gu X."/>
            <person name="Fan W."/>
            <person name="Lucas W.J."/>
            <person name="Wang X."/>
            <person name="Xie B."/>
            <person name="Ni P."/>
            <person name="Ren Y."/>
            <person name="Zhu H."/>
            <person name="Li J."/>
            <person name="Lin K."/>
            <person name="Jin W."/>
            <person name="Fei Z."/>
            <person name="Li G."/>
            <person name="Staub J."/>
            <person name="Kilian A."/>
            <person name="van der Vossen E.A."/>
            <person name="Wu Y."/>
            <person name="Guo J."/>
            <person name="He J."/>
            <person name="Jia Z."/>
            <person name="Ren Y."/>
            <person name="Tian G."/>
            <person name="Lu Y."/>
            <person name="Ruan J."/>
            <person name="Qian W."/>
            <person name="Wang M."/>
            <person name="Huang Q."/>
            <person name="Li B."/>
            <person name="Xuan Z."/>
            <person name="Cao J."/>
            <person name="Asan"/>
            <person name="Wu Z."/>
            <person name="Zhang J."/>
            <person name="Cai Q."/>
            <person name="Bai Y."/>
            <person name="Zhao B."/>
            <person name="Han Y."/>
            <person name="Li Y."/>
            <person name="Li X."/>
            <person name="Wang S."/>
            <person name="Shi Q."/>
            <person name="Liu S."/>
            <person name="Cho W.K."/>
            <person name="Kim J.Y."/>
            <person name="Xu Y."/>
            <person name="Heller-Uszynska K."/>
            <person name="Miao H."/>
            <person name="Cheng Z."/>
            <person name="Zhang S."/>
            <person name="Wu J."/>
            <person name="Yang Y."/>
            <person name="Kang H."/>
            <person name="Li M."/>
            <person name="Liang H."/>
            <person name="Ren X."/>
            <person name="Shi Z."/>
            <person name="Wen M."/>
            <person name="Jian M."/>
            <person name="Yang H."/>
            <person name="Zhang G."/>
            <person name="Yang Z."/>
            <person name="Chen R."/>
            <person name="Liu S."/>
            <person name="Li J."/>
            <person name="Ma L."/>
            <person name="Liu H."/>
            <person name="Zhou Y."/>
            <person name="Zhao J."/>
            <person name="Fang X."/>
            <person name="Li G."/>
            <person name="Fang L."/>
            <person name="Li Y."/>
            <person name="Liu D."/>
            <person name="Zheng H."/>
            <person name="Zhang Y."/>
            <person name="Qin N."/>
            <person name="Li Z."/>
            <person name="Yang G."/>
            <person name="Yang S."/>
            <person name="Bolund L."/>
            <person name="Kristiansen K."/>
            <person name="Zheng H."/>
            <person name="Li S."/>
            <person name="Zhang X."/>
            <person name="Yang H."/>
            <person name="Wang J."/>
            <person name="Sun R."/>
            <person name="Zhang B."/>
            <person name="Jiang S."/>
            <person name="Wang J."/>
            <person name="Du Y."/>
            <person name="Li S."/>
        </authorList>
    </citation>
    <scope>NUCLEOTIDE SEQUENCE [LARGE SCALE GENOMIC DNA]</scope>
    <source>
        <strain evidence="3">cv. 9930</strain>
    </source>
</reference>
<dbReference type="PANTHER" id="PTHR13387">
    <property type="entry name" value="PROTEIN HGH1 HOMOLOG"/>
    <property type="match status" value="1"/>
</dbReference>